<gene>
    <name evidence="4" type="ORF">SAMN04487861_10216</name>
</gene>
<dbReference type="NCBIfam" id="TIGR01221">
    <property type="entry name" value="rmlC"/>
    <property type="match status" value="1"/>
</dbReference>
<dbReference type="PANTHER" id="PTHR21047:SF2">
    <property type="entry name" value="THYMIDINE DIPHOSPHO-4-KETO-RHAMNOSE 3,5-EPIMERASE"/>
    <property type="match status" value="1"/>
</dbReference>
<dbReference type="GO" id="GO:0019305">
    <property type="term" value="P:dTDP-rhamnose biosynthetic process"/>
    <property type="evidence" value="ECO:0007669"/>
    <property type="project" value="UniProtKB-UniRule"/>
</dbReference>
<dbReference type="InterPro" id="IPR014710">
    <property type="entry name" value="RmlC-like_jellyroll"/>
</dbReference>
<comment type="subunit">
    <text evidence="3">Homodimer.</text>
</comment>
<dbReference type="GO" id="GO:0000271">
    <property type="term" value="P:polysaccharide biosynthetic process"/>
    <property type="evidence" value="ECO:0007669"/>
    <property type="project" value="TreeGrafter"/>
</dbReference>
<comment type="similarity">
    <text evidence="3">Belongs to the dTDP-4-dehydrorhamnose 3,5-epimerase family.</text>
</comment>
<evidence type="ECO:0000256" key="1">
    <source>
        <dbReference type="PIRSR" id="PIRSR600888-1"/>
    </source>
</evidence>
<dbReference type="Pfam" id="PF00908">
    <property type="entry name" value="dTDP_sugar_isom"/>
    <property type="match status" value="1"/>
</dbReference>
<dbReference type="GO" id="GO:0008830">
    <property type="term" value="F:dTDP-4-dehydrorhamnose 3,5-epimerase activity"/>
    <property type="evidence" value="ECO:0007669"/>
    <property type="project" value="UniProtKB-UniRule"/>
</dbReference>
<dbReference type="GO" id="GO:0005829">
    <property type="term" value="C:cytosol"/>
    <property type="evidence" value="ECO:0007669"/>
    <property type="project" value="TreeGrafter"/>
</dbReference>
<comment type="pathway">
    <text evidence="3">Carbohydrate biosynthesis; dTDP-L-rhamnose biosynthesis.</text>
</comment>
<comment type="catalytic activity">
    <reaction evidence="3">
        <text>dTDP-4-dehydro-6-deoxy-alpha-D-glucose = dTDP-4-dehydro-beta-L-rhamnose</text>
        <dbReference type="Rhea" id="RHEA:16969"/>
        <dbReference type="ChEBI" id="CHEBI:57649"/>
        <dbReference type="ChEBI" id="CHEBI:62830"/>
        <dbReference type="EC" id="5.1.3.13"/>
    </reaction>
</comment>
<dbReference type="InterPro" id="IPR011051">
    <property type="entry name" value="RmlC_Cupin_sf"/>
</dbReference>
<protein>
    <recommendedName>
        <fullName evidence="3">dTDP-4-dehydrorhamnose 3,5-epimerase</fullName>
        <ecNumber evidence="3">5.1.3.13</ecNumber>
    </recommendedName>
    <alternativeName>
        <fullName evidence="3">Thymidine diphospho-4-keto-rhamnose 3,5-epimerase</fullName>
    </alternativeName>
</protein>
<evidence type="ECO:0000256" key="3">
    <source>
        <dbReference type="RuleBase" id="RU364069"/>
    </source>
</evidence>
<organism evidence="4 5">
    <name type="scientific">Selenomonas ruminantium</name>
    <dbReference type="NCBI Taxonomy" id="971"/>
    <lineage>
        <taxon>Bacteria</taxon>
        <taxon>Bacillati</taxon>
        <taxon>Bacillota</taxon>
        <taxon>Negativicutes</taxon>
        <taxon>Selenomonadales</taxon>
        <taxon>Selenomonadaceae</taxon>
        <taxon>Selenomonas</taxon>
    </lineage>
</organism>
<dbReference type="InterPro" id="IPR000888">
    <property type="entry name" value="RmlC-like"/>
</dbReference>
<feature type="site" description="Participates in a stacking interaction with the thymidine ring of dTDP-4-oxo-6-deoxyglucose" evidence="2">
    <location>
        <position position="138"/>
    </location>
</feature>
<dbReference type="UniPathway" id="UPA00124"/>
<dbReference type="SUPFAM" id="SSF51182">
    <property type="entry name" value="RmlC-like cupins"/>
    <property type="match status" value="1"/>
</dbReference>
<dbReference type="OrthoDB" id="9800680at2"/>
<reference evidence="4 5" key="1">
    <citation type="submission" date="2016-10" db="EMBL/GenBank/DDBJ databases">
        <authorList>
            <person name="de Groot N.N."/>
        </authorList>
    </citation>
    <scope>NUCLEOTIDE SEQUENCE [LARGE SCALE GENOMIC DNA]</scope>
    <source>
        <strain evidence="4 5">Z108</strain>
    </source>
</reference>
<evidence type="ECO:0000313" key="5">
    <source>
        <dbReference type="Proteomes" id="UP000183639"/>
    </source>
</evidence>
<dbReference type="PANTHER" id="PTHR21047">
    <property type="entry name" value="DTDP-6-DEOXY-D-GLUCOSE-3,5 EPIMERASE"/>
    <property type="match status" value="1"/>
</dbReference>
<dbReference type="AlphaFoldDB" id="A0A1I3BYG2"/>
<evidence type="ECO:0000256" key="2">
    <source>
        <dbReference type="PIRSR" id="PIRSR600888-3"/>
    </source>
</evidence>
<proteinExistence type="inferred from homology"/>
<evidence type="ECO:0000313" key="4">
    <source>
        <dbReference type="EMBL" id="SFH67282.1"/>
    </source>
</evidence>
<dbReference type="EC" id="5.1.3.13" evidence="3"/>
<dbReference type="RefSeq" id="WP_075441682.1">
    <property type="nucleotide sequence ID" value="NZ_FOQK01000002.1"/>
</dbReference>
<feature type="active site" description="Proton acceptor" evidence="1">
    <location>
        <position position="62"/>
    </location>
</feature>
<comment type="function">
    <text evidence="3">Catalyzes the epimerization of the C3' and C5'positions of dTDP-6-deoxy-D-xylo-4-hexulose, forming dTDP-6-deoxy-L-lyxo-4-hexulose.</text>
</comment>
<keyword evidence="3" id="KW-0413">Isomerase</keyword>
<dbReference type="Proteomes" id="UP000183639">
    <property type="component" value="Unassembled WGS sequence"/>
</dbReference>
<feature type="active site" description="Proton donor" evidence="1">
    <location>
        <position position="132"/>
    </location>
</feature>
<dbReference type="EMBL" id="FOQK01000002">
    <property type="protein sequence ID" value="SFH67282.1"/>
    <property type="molecule type" value="Genomic_DNA"/>
</dbReference>
<dbReference type="Gene3D" id="2.60.120.10">
    <property type="entry name" value="Jelly Rolls"/>
    <property type="match status" value="1"/>
</dbReference>
<dbReference type="CDD" id="cd00438">
    <property type="entry name" value="cupin_RmlC"/>
    <property type="match status" value="1"/>
</dbReference>
<sequence length="191" mass="21348">MKVIETSIEGVLIIETDVFGDYRGFFTETYNKPKYEALGITNDFVQDNMSFSAQKGTLRGLHWQNPPYAQAKLVSCSKGRVIDVAVDIRKGSPTFGKWVSVELSAENHRQFLIPRGFAHGFLTLTDDVEFRYKCDNVYNKAAEGGMRYDAPEVNVDWGSLLAGIEPVLSEKDTTGPTLAESKNQFVYGENC</sequence>
<accession>A0A1I3BYG2</accession>
<name>A0A1I3BYG2_SELRU</name>